<dbReference type="PANTHER" id="PTHR21576:SF158">
    <property type="entry name" value="RIBOSOMAL RNA-PROCESSING PROTEIN 12-LIKE CONSERVED DOMAIN-CONTAINING PROTEIN"/>
    <property type="match status" value="1"/>
</dbReference>
<evidence type="ECO:0000313" key="6">
    <source>
        <dbReference type="EMBL" id="RKP30262.1"/>
    </source>
</evidence>
<keyword evidence="3 5" id="KW-1133">Transmembrane helix</keyword>
<dbReference type="AlphaFoldDB" id="A0A4P9ZD18"/>
<keyword evidence="4 5" id="KW-0472">Membrane</keyword>
<keyword evidence="7" id="KW-1185">Reference proteome</keyword>
<keyword evidence="2 5" id="KW-0812">Transmembrane</keyword>
<feature type="transmembrane region" description="Helical" evidence="5">
    <location>
        <begin position="414"/>
        <end position="438"/>
    </location>
</feature>
<evidence type="ECO:0000256" key="5">
    <source>
        <dbReference type="SAM" id="Phobius"/>
    </source>
</evidence>
<evidence type="ECO:0000313" key="7">
    <source>
        <dbReference type="Proteomes" id="UP000268321"/>
    </source>
</evidence>
<comment type="subcellular location">
    <subcellularLocation>
        <location evidence="1">Membrane</location>
        <topology evidence="1">Multi-pass membrane protein</topology>
    </subcellularLocation>
</comment>
<feature type="transmembrane region" description="Helical" evidence="5">
    <location>
        <begin position="28"/>
        <end position="49"/>
    </location>
</feature>
<dbReference type="PANTHER" id="PTHR21576">
    <property type="entry name" value="UNCHARACTERIZED NODULIN-LIKE PROTEIN"/>
    <property type="match status" value="1"/>
</dbReference>
<reference evidence="7" key="1">
    <citation type="journal article" date="2018" name="Nat. Microbiol.">
        <title>Leveraging single-cell genomics to expand the fungal tree of life.</title>
        <authorList>
            <person name="Ahrendt S.R."/>
            <person name="Quandt C.A."/>
            <person name="Ciobanu D."/>
            <person name="Clum A."/>
            <person name="Salamov A."/>
            <person name="Andreopoulos B."/>
            <person name="Cheng J.F."/>
            <person name="Woyke T."/>
            <person name="Pelin A."/>
            <person name="Henrissat B."/>
            <person name="Reynolds N.K."/>
            <person name="Benny G.L."/>
            <person name="Smith M.E."/>
            <person name="James T.Y."/>
            <person name="Grigoriev I.V."/>
        </authorList>
    </citation>
    <scope>NUCLEOTIDE SEQUENCE [LARGE SCALE GENOMIC DNA]</scope>
    <source>
        <strain evidence="7">Baker2002</strain>
    </source>
</reference>
<feature type="non-terminal residue" evidence="6">
    <location>
        <position position="1"/>
    </location>
</feature>
<gene>
    <name evidence="6" type="ORF">METBISCDRAFT_10878</name>
</gene>
<organism evidence="6 7">
    <name type="scientific">Metschnikowia bicuspidata</name>
    <dbReference type="NCBI Taxonomy" id="27322"/>
    <lineage>
        <taxon>Eukaryota</taxon>
        <taxon>Fungi</taxon>
        <taxon>Dikarya</taxon>
        <taxon>Ascomycota</taxon>
        <taxon>Saccharomycotina</taxon>
        <taxon>Pichiomycetes</taxon>
        <taxon>Metschnikowiaceae</taxon>
        <taxon>Metschnikowia</taxon>
    </lineage>
</organism>
<dbReference type="OrthoDB" id="410267at2759"/>
<feature type="transmembrane region" description="Helical" evidence="5">
    <location>
        <begin position="133"/>
        <end position="151"/>
    </location>
</feature>
<dbReference type="Pfam" id="PF07690">
    <property type="entry name" value="MFS_1"/>
    <property type="match status" value="1"/>
</dbReference>
<name>A0A4P9ZD18_9ASCO</name>
<feature type="transmembrane region" description="Helical" evidence="5">
    <location>
        <begin position="311"/>
        <end position="328"/>
    </location>
</feature>
<dbReference type="GO" id="GO:0000329">
    <property type="term" value="C:fungal-type vacuole membrane"/>
    <property type="evidence" value="ECO:0007669"/>
    <property type="project" value="TreeGrafter"/>
</dbReference>
<feature type="transmembrane region" description="Helical" evidence="5">
    <location>
        <begin position="61"/>
        <end position="80"/>
    </location>
</feature>
<feature type="transmembrane region" description="Helical" evidence="5">
    <location>
        <begin position="86"/>
        <end position="113"/>
    </location>
</feature>
<accession>A0A4P9ZD18</accession>
<dbReference type="EMBL" id="ML004462">
    <property type="protein sequence ID" value="RKP30262.1"/>
    <property type="molecule type" value="Genomic_DNA"/>
</dbReference>
<feature type="transmembrane region" description="Helical" evidence="5">
    <location>
        <begin position="372"/>
        <end position="394"/>
    </location>
</feature>
<dbReference type="Gene3D" id="1.20.1250.20">
    <property type="entry name" value="MFS general substrate transporter like domains"/>
    <property type="match status" value="1"/>
</dbReference>
<dbReference type="InterPro" id="IPR011701">
    <property type="entry name" value="MFS"/>
</dbReference>
<feature type="non-terminal residue" evidence="6">
    <location>
        <position position="440"/>
    </location>
</feature>
<dbReference type="Proteomes" id="UP000268321">
    <property type="component" value="Unassembled WGS sequence"/>
</dbReference>
<evidence type="ECO:0000256" key="2">
    <source>
        <dbReference type="ARBA" id="ARBA00022692"/>
    </source>
</evidence>
<evidence type="ECO:0000256" key="3">
    <source>
        <dbReference type="ARBA" id="ARBA00022989"/>
    </source>
</evidence>
<feature type="transmembrane region" description="Helical" evidence="5">
    <location>
        <begin position="157"/>
        <end position="183"/>
    </location>
</feature>
<evidence type="ECO:0000256" key="1">
    <source>
        <dbReference type="ARBA" id="ARBA00004141"/>
    </source>
</evidence>
<feature type="transmembrane region" description="Helical" evidence="5">
    <location>
        <begin position="340"/>
        <end position="360"/>
    </location>
</feature>
<evidence type="ECO:0008006" key="8">
    <source>
        <dbReference type="Google" id="ProtNLM"/>
    </source>
</evidence>
<protein>
    <recommendedName>
        <fullName evidence="8">MFS general substrate transporter</fullName>
    </recommendedName>
</protein>
<dbReference type="GO" id="GO:0022857">
    <property type="term" value="F:transmembrane transporter activity"/>
    <property type="evidence" value="ECO:0007669"/>
    <property type="project" value="InterPro"/>
</dbReference>
<feature type="transmembrane region" description="Helical" evidence="5">
    <location>
        <begin position="224"/>
        <end position="243"/>
    </location>
</feature>
<evidence type="ECO:0000256" key="4">
    <source>
        <dbReference type="ARBA" id="ARBA00023136"/>
    </source>
</evidence>
<dbReference type="SUPFAM" id="SSF103473">
    <property type="entry name" value="MFS general substrate transporter"/>
    <property type="match status" value="1"/>
</dbReference>
<proteinExistence type="predicted"/>
<sequence length="440" mass="47122">LLSCTVLGLVCGTLYAYSSFGPQLALQLGYLATEASLVVLSGNFGMALSGPFAGTFVDKKGYVSSLMVGIISLFAGYIGLRAQYVALHGLVFVLCLFLFLVGCGLTLMFLVCLNCSAMMFPHNRGVPMSLPSALYGLLAMFYSMVAALVYPGDACGFLLFLSLSLAVIFACCAPAIAICDLLAAAPPRVVLLANQIELEPANSSSRCILHHGAAEPALLLLPQFWLLFFITGALAAVGQMYIYSVGYMVRALVATRFQHNNAAVQALAIEIDIQQELQSQVAVLSAANCMGRLVAGFLGDFVRQKLRKPRSWLLFVPAVGLTAAQLLARDTAACDDLYTVSLLSGFMYGFTFCILPIIVGDVFGMENFSRNWGVMCLAPLFPANFFTSTFGMVYDSNSVTTDLGVSVCTMGKECYGQVFTMSLAVTIVALVVVFVFNFGE</sequence>
<dbReference type="InterPro" id="IPR036259">
    <property type="entry name" value="MFS_trans_sf"/>
</dbReference>